<feature type="domain" description="Response regulatory" evidence="2">
    <location>
        <begin position="3"/>
        <end position="115"/>
    </location>
</feature>
<reference evidence="4 5" key="1">
    <citation type="submission" date="2019-02" db="EMBL/GenBank/DDBJ databases">
        <title>Isolation and identification of novel species under the genus Muribaculum.</title>
        <authorList>
            <person name="Miyake S."/>
            <person name="Ding Y."/>
            <person name="Low A."/>
            <person name="Soh M."/>
            <person name="Seedorf H."/>
        </authorList>
    </citation>
    <scope>NUCLEOTIDE SEQUENCE [LARGE SCALE GENOMIC DNA]</scope>
    <source>
        <strain evidence="4 5">TLL-A3</strain>
    </source>
</reference>
<dbReference type="SMART" id="SM00850">
    <property type="entry name" value="LytTR"/>
    <property type="match status" value="1"/>
</dbReference>
<dbReference type="PROSITE" id="PS50930">
    <property type="entry name" value="HTH_LYTTR"/>
    <property type="match status" value="1"/>
</dbReference>
<sequence length="251" mass="29256">MIKYLIIEDEPLAFEELKRMVEKLRPEFQMSGWSQSVAQSISLLKSQSFDLIFADISLADGLCFDIFNEIPVNVPVIFTTAYDEYAIKAFKVNGIDYLLKPIEQEELEHAILRFERNNVKTAAAEVLSAMDIQYSNCPRTRFMVKTGDSFFHVEAFDIAFFYSEDKYTYLHLFSSKRFVMDYSLDTIEGMLDRKLFYRISRGCIVNIRAIEKCCRYFGGRLKLHCTPQLPIENLVSRGRVKTFLEWFDGII</sequence>
<feature type="domain" description="HTH LytTR-type" evidence="3">
    <location>
        <begin position="142"/>
        <end position="249"/>
    </location>
</feature>
<organism evidence="4 5">
    <name type="scientific">Duncaniella freteri</name>
    <dbReference type="NCBI Taxonomy" id="2530391"/>
    <lineage>
        <taxon>Bacteria</taxon>
        <taxon>Pseudomonadati</taxon>
        <taxon>Bacteroidota</taxon>
        <taxon>Bacteroidia</taxon>
        <taxon>Bacteroidales</taxon>
        <taxon>Muribaculaceae</taxon>
        <taxon>Duncaniella</taxon>
    </lineage>
</organism>
<dbReference type="Proteomes" id="UP000297635">
    <property type="component" value="Unassembled WGS sequence"/>
</dbReference>
<gene>
    <name evidence="4" type="ORF">EZ315_10290</name>
</gene>
<dbReference type="InterPro" id="IPR007492">
    <property type="entry name" value="LytTR_DNA-bd_dom"/>
</dbReference>
<evidence type="ECO:0000256" key="1">
    <source>
        <dbReference type="PROSITE-ProRule" id="PRU00169"/>
    </source>
</evidence>
<evidence type="ECO:0000313" key="4">
    <source>
        <dbReference type="EMBL" id="TGG36254.1"/>
    </source>
</evidence>
<dbReference type="GeneID" id="82150174"/>
<evidence type="ECO:0000259" key="3">
    <source>
        <dbReference type="PROSITE" id="PS50930"/>
    </source>
</evidence>
<evidence type="ECO:0000313" key="5">
    <source>
        <dbReference type="Proteomes" id="UP000297635"/>
    </source>
</evidence>
<dbReference type="AlphaFoldDB" id="A0A4Z0V0M7"/>
<name>A0A4Z0V0M7_9BACT</name>
<comment type="caution">
    <text evidence="4">The sequence shown here is derived from an EMBL/GenBank/DDBJ whole genome shotgun (WGS) entry which is preliminary data.</text>
</comment>
<dbReference type="PROSITE" id="PS50110">
    <property type="entry name" value="RESPONSE_REGULATORY"/>
    <property type="match status" value="1"/>
</dbReference>
<dbReference type="EMBL" id="SJSA01000002">
    <property type="protein sequence ID" value="TGG36254.1"/>
    <property type="molecule type" value="Genomic_DNA"/>
</dbReference>
<keyword evidence="5" id="KW-1185">Reference proteome</keyword>
<dbReference type="Pfam" id="PF04397">
    <property type="entry name" value="LytTR"/>
    <property type="match status" value="1"/>
</dbReference>
<protein>
    <submittedName>
        <fullName evidence="4">Response regulator transcription factor</fullName>
    </submittedName>
</protein>
<keyword evidence="1" id="KW-0597">Phosphoprotein</keyword>
<dbReference type="InterPro" id="IPR046947">
    <property type="entry name" value="LytR-like"/>
</dbReference>
<dbReference type="Gene3D" id="3.40.50.2300">
    <property type="match status" value="1"/>
</dbReference>
<dbReference type="GO" id="GO:0003677">
    <property type="term" value="F:DNA binding"/>
    <property type="evidence" value="ECO:0007669"/>
    <property type="project" value="InterPro"/>
</dbReference>
<dbReference type="InterPro" id="IPR011006">
    <property type="entry name" value="CheY-like_superfamily"/>
</dbReference>
<feature type="modified residue" description="4-aspartylphosphate" evidence="1">
    <location>
        <position position="55"/>
    </location>
</feature>
<dbReference type="Gene3D" id="2.40.50.1020">
    <property type="entry name" value="LytTr DNA-binding domain"/>
    <property type="match status" value="1"/>
</dbReference>
<dbReference type="RefSeq" id="WP_135471997.1">
    <property type="nucleotide sequence ID" value="NZ_CASPHE010000126.1"/>
</dbReference>
<dbReference type="PANTHER" id="PTHR37299">
    <property type="entry name" value="TRANSCRIPTIONAL REGULATOR-RELATED"/>
    <property type="match status" value="1"/>
</dbReference>
<evidence type="ECO:0000259" key="2">
    <source>
        <dbReference type="PROSITE" id="PS50110"/>
    </source>
</evidence>
<dbReference type="InterPro" id="IPR001789">
    <property type="entry name" value="Sig_transdc_resp-reg_receiver"/>
</dbReference>
<dbReference type="SMART" id="SM00448">
    <property type="entry name" value="REC"/>
    <property type="match status" value="1"/>
</dbReference>
<dbReference type="GO" id="GO:0000156">
    <property type="term" value="F:phosphorelay response regulator activity"/>
    <property type="evidence" value="ECO:0007669"/>
    <property type="project" value="InterPro"/>
</dbReference>
<proteinExistence type="predicted"/>
<dbReference type="PANTHER" id="PTHR37299:SF1">
    <property type="entry name" value="STAGE 0 SPORULATION PROTEIN A HOMOLOG"/>
    <property type="match status" value="1"/>
</dbReference>
<accession>A0A4Z0V0M7</accession>
<dbReference type="Pfam" id="PF00072">
    <property type="entry name" value="Response_reg"/>
    <property type="match status" value="1"/>
</dbReference>
<dbReference type="SUPFAM" id="SSF52172">
    <property type="entry name" value="CheY-like"/>
    <property type="match status" value="1"/>
</dbReference>